<feature type="transmembrane region" description="Helical" evidence="5">
    <location>
        <begin position="154"/>
        <end position="178"/>
    </location>
</feature>
<sequence>MAELETYKGYYLWRYVPSLAAAVIFLILFLLATLFHSWKIWKTRTVFCIVFAIGGLFEVIGFGARASAHSRTGSVLTFSIQNVFILLGPTLFAATVYMTLGRIIRSVRAEQYSMVRVDWLTKIFVTGDVLSFLLQGTGAGIMATGSNASLGQDITMVGLVVQVVTFTLFISTAIIFQVRMHRYPTRQAFDIDLRWKKHLYTLYAVSSLILVRSIFRVVEYAMGQDGYPLTHEWTLYIFDAVLMFGAMVIHGVFFPSELRVERPKSVESGGMALDGAEGV</sequence>
<dbReference type="EMBL" id="AP024421">
    <property type="protein sequence ID" value="BCR91128.1"/>
    <property type="molecule type" value="Genomic_DNA"/>
</dbReference>
<gene>
    <name evidence="6" type="ORF">ACHE_61014A</name>
</gene>
<reference evidence="6" key="2">
    <citation type="submission" date="2021-02" db="EMBL/GenBank/DDBJ databases">
        <title>Aspergillus chevalieri M1 genome sequence.</title>
        <authorList>
            <person name="Kadooka C."/>
            <person name="Mori K."/>
            <person name="Futagami T."/>
        </authorList>
    </citation>
    <scope>NUCLEOTIDE SEQUENCE</scope>
    <source>
        <strain evidence="6">M1</strain>
    </source>
</reference>
<keyword evidence="4 5" id="KW-0472">Membrane</keyword>
<dbReference type="KEGG" id="ache:ACHE_61014A"/>
<comment type="subcellular location">
    <subcellularLocation>
        <location evidence="1">Membrane</location>
        <topology evidence="1">Multi-pass membrane protein</topology>
    </subcellularLocation>
</comment>
<dbReference type="PANTHER" id="PTHR31465">
    <property type="entry name" value="PROTEIN RTA1-RELATED"/>
    <property type="match status" value="1"/>
</dbReference>
<name>A0A7R7ZQV4_ASPCH</name>
<evidence type="ECO:0000313" key="7">
    <source>
        <dbReference type="Proteomes" id="UP000637239"/>
    </source>
</evidence>
<evidence type="ECO:0000256" key="4">
    <source>
        <dbReference type="ARBA" id="ARBA00023136"/>
    </source>
</evidence>
<feature type="transmembrane region" description="Helical" evidence="5">
    <location>
        <begin position="199"/>
        <end position="215"/>
    </location>
</feature>
<dbReference type="Proteomes" id="UP000637239">
    <property type="component" value="Chromosome 6"/>
</dbReference>
<feature type="transmembrane region" description="Helical" evidence="5">
    <location>
        <begin position="119"/>
        <end position="142"/>
    </location>
</feature>
<evidence type="ECO:0000313" key="6">
    <source>
        <dbReference type="EMBL" id="BCR91128.1"/>
    </source>
</evidence>
<dbReference type="Pfam" id="PF04479">
    <property type="entry name" value="RTA1"/>
    <property type="match status" value="1"/>
</dbReference>
<evidence type="ECO:0000256" key="1">
    <source>
        <dbReference type="ARBA" id="ARBA00004141"/>
    </source>
</evidence>
<evidence type="ECO:0000256" key="3">
    <source>
        <dbReference type="ARBA" id="ARBA00022989"/>
    </source>
</evidence>
<evidence type="ECO:0000256" key="2">
    <source>
        <dbReference type="ARBA" id="ARBA00022692"/>
    </source>
</evidence>
<feature type="transmembrane region" description="Helical" evidence="5">
    <location>
        <begin position="78"/>
        <end position="98"/>
    </location>
</feature>
<dbReference type="InterPro" id="IPR007568">
    <property type="entry name" value="RTA1"/>
</dbReference>
<evidence type="ECO:0000256" key="5">
    <source>
        <dbReference type="SAM" id="Phobius"/>
    </source>
</evidence>
<dbReference type="AlphaFoldDB" id="A0A7R7ZQV4"/>
<keyword evidence="3 5" id="KW-1133">Transmembrane helix</keyword>
<feature type="transmembrane region" description="Helical" evidence="5">
    <location>
        <begin position="12"/>
        <end position="34"/>
    </location>
</feature>
<keyword evidence="7" id="KW-1185">Reference proteome</keyword>
<organism evidence="6 7">
    <name type="scientific">Aspergillus chevalieri</name>
    <name type="common">Eurotium chevalieri</name>
    <dbReference type="NCBI Taxonomy" id="182096"/>
    <lineage>
        <taxon>Eukaryota</taxon>
        <taxon>Fungi</taxon>
        <taxon>Dikarya</taxon>
        <taxon>Ascomycota</taxon>
        <taxon>Pezizomycotina</taxon>
        <taxon>Eurotiomycetes</taxon>
        <taxon>Eurotiomycetidae</taxon>
        <taxon>Eurotiales</taxon>
        <taxon>Aspergillaceae</taxon>
        <taxon>Aspergillus</taxon>
        <taxon>Aspergillus subgen. Aspergillus</taxon>
    </lineage>
</organism>
<proteinExistence type="predicted"/>
<dbReference type="PANTHER" id="PTHR31465:SF27">
    <property type="entry name" value="DOMAIN PROTEIN, PUTATIVE (AFU_ORTHOLOGUE AFUA_3G01030)-RELATED"/>
    <property type="match status" value="1"/>
</dbReference>
<dbReference type="GO" id="GO:0016020">
    <property type="term" value="C:membrane"/>
    <property type="evidence" value="ECO:0007669"/>
    <property type="project" value="UniProtKB-SubCell"/>
</dbReference>
<dbReference type="GeneID" id="66985486"/>
<feature type="transmembrane region" description="Helical" evidence="5">
    <location>
        <begin position="235"/>
        <end position="254"/>
    </location>
</feature>
<accession>A0A7R7ZQV4</accession>
<protein>
    <recommendedName>
        <fullName evidence="8">RTA1 domain protein</fullName>
    </recommendedName>
</protein>
<dbReference type="RefSeq" id="XP_043139650.1">
    <property type="nucleotide sequence ID" value="XM_043282252.1"/>
</dbReference>
<feature type="transmembrane region" description="Helical" evidence="5">
    <location>
        <begin position="46"/>
        <end position="66"/>
    </location>
</feature>
<reference evidence="6" key="1">
    <citation type="submission" date="2021-01" db="EMBL/GenBank/DDBJ databases">
        <authorList>
            <consortium name="Aspergillus chevalieri M1 genome sequencing consortium"/>
            <person name="Kazuki M."/>
            <person name="Futagami T."/>
        </authorList>
    </citation>
    <scope>NUCLEOTIDE SEQUENCE</scope>
    <source>
        <strain evidence="6">M1</strain>
    </source>
</reference>
<keyword evidence="2 5" id="KW-0812">Transmembrane</keyword>
<evidence type="ECO:0008006" key="8">
    <source>
        <dbReference type="Google" id="ProtNLM"/>
    </source>
</evidence>